<evidence type="ECO:0000256" key="1">
    <source>
        <dbReference type="ARBA" id="ARBA00004167"/>
    </source>
</evidence>
<name>A0A3N1HN97_9ACTN</name>
<dbReference type="Gene3D" id="1.20.5.3310">
    <property type="match status" value="1"/>
</dbReference>
<protein>
    <submittedName>
        <fullName evidence="9">Sec-independent protein translocase protein TatB</fullName>
    </submittedName>
</protein>
<comment type="caution">
    <text evidence="9">The sequence shown here is derived from an EMBL/GenBank/DDBJ whole genome shotgun (WGS) entry which is preliminary data.</text>
</comment>
<evidence type="ECO:0000256" key="8">
    <source>
        <dbReference type="SAM" id="MobiDB-lite"/>
    </source>
</evidence>
<dbReference type="EMBL" id="RJKN01000003">
    <property type="protein sequence ID" value="ROP43936.1"/>
    <property type="molecule type" value="Genomic_DNA"/>
</dbReference>
<keyword evidence="3" id="KW-0812">Transmembrane</keyword>
<comment type="subcellular location">
    <subcellularLocation>
        <location evidence="1">Membrane</location>
        <topology evidence="1">Single-pass membrane protein</topology>
    </subcellularLocation>
</comment>
<keyword evidence="6" id="KW-0811">Translocation</keyword>
<dbReference type="RefSeq" id="WP_123379593.1">
    <property type="nucleotide sequence ID" value="NZ_RJKN01000003.1"/>
</dbReference>
<evidence type="ECO:0000256" key="6">
    <source>
        <dbReference type="ARBA" id="ARBA00023010"/>
    </source>
</evidence>
<keyword evidence="4" id="KW-0653">Protein transport</keyword>
<reference evidence="9 10" key="1">
    <citation type="journal article" date="2015" name="Stand. Genomic Sci.">
        <title>Genomic Encyclopedia of Bacterial and Archaeal Type Strains, Phase III: the genomes of soil and plant-associated and newly described type strains.</title>
        <authorList>
            <person name="Whitman W.B."/>
            <person name="Woyke T."/>
            <person name="Klenk H.P."/>
            <person name="Zhou Y."/>
            <person name="Lilburn T.G."/>
            <person name="Beck B.J."/>
            <person name="De Vos P."/>
            <person name="Vandamme P."/>
            <person name="Eisen J.A."/>
            <person name="Garrity G."/>
            <person name="Hugenholtz P."/>
            <person name="Kyrpides N.C."/>
        </authorList>
    </citation>
    <scope>NUCLEOTIDE SEQUENCE [LARGE SCALE GENOMIC DNA]</scope>
    <source>
        <strain evidence="9 10">CECT 7306</strain>
    </source>
</reference>
<feature type="region of interest" description="Disordered" evidence="8">
    <location>
        <begin position="81"/>
        <end position="166"/>
    </location>
</feature>
<gene>
    <name evidence="9" type="ORF">EDC03_1533</name>
</gene>
<evidence type="ECO:0000256" key="2">
    <source>
        <dbReference type="ARBA" id="ARBA00022448"/>
    </source>
</evidence>
<dbReference type="InterPro" id="IPR003369">
    <property type="entry name" value="TatA/B/E"/>
</dbReference>
<evidence type="ECO:0000256" key="7">
    <source>
        <dbReference type="ARBA" id="ARBA00023136"/>
    </source>
</evidence>
<dbReference type="Proteomes" id="UP000276232">
    <property type="component" value="Unassembled WGS sequence"/>
</dbReference>
<evidence type="ECO:0000313" key="9">
    <source>
        <dbReference type="EMBL" id="ROP43936.1"/>
    </source>
</evidence>
<dbReference type="Pfam" id="PF02416">
    <property type="entry name" value="TatA_B_E"/>
    <property type="match status" value="1"/>
</dbReference>
<keyword evidence="7" id="KW-0472">Membrane</keyword>
<sequence>MAGINGGELLVLLVLVLVVVGPERLPKYAQQLAEAVRGVVGYAKGARDSLKQEMGPEFDDIDWQKLDPRQYDPRRIVREALTDVWDDGPAKPTTPGGPTALASPAAGAAAGGAATAATAGGAAAAAGAAATTTVRSAAGRGPGKPLDQPGAGAQRPARTPFDPEAT</sequence>
<evidence type="ECO:0000256" key="4">
    <source>
        <dbReference type="ARBA" id="ARBA00022927"/>
    </source>
</evidence>
<dbReference type="OrthoDB" id="3267321at2"/>
<evidence type="ECO:0000313" key="10">
    <source>
        <dbReference type="Proteomes" id="UP000276232"/>
    </source>
</evidence>
<proteinExistence type="predicted"/>
<feature type="compositionally biased region" description="Low complexity" evidence="8">
    <location>
        <begin position="90"/>
        <end position="139"/>
    </location>
</feature>
<accession>A0A3N1HN97</accession>
<evidence type="ECO:0000256" key="5">
    <source>
        <dbReference type="ARBA" id="ARBA00022989"/>
    </source>
</evidence>
<keyword evidence="2" id="KW-0813">Transport</keyword>
<dbReference type="PRINTS" id="PR01506">
    <property type="entry name" value="TATBPROTEIN"/>
</dbReference>
<keyword evidence="10" id="KW-1185">Reference proteome</keyword>
<dbReference type="AlphaFoldDB" id="A0A3N1HN97"/>
<dbReference type="InParanoid" id="A0A3N1HN97"/>
<keyword evidence="5" id="KW-1133">Transmembrane helix</keyword>
<evidence type="ECO:0000256" key="3">
    <source>
        <dbReference type="ARBA" id="ARBA00022692"/>
    </source>
</evidence>
<organism evidence="9 10">
    <name type="scientific">Pseudokineococcus lusitanus</name>
    <dbReference type="NCBI Taxonomy" id="763993"/>
    <lineage>
        <taxon>Bacteria</taxon>
        <taxon>Bacillati</taxon>
        <taxon>Actinomycetota</taxon>
        <taxon>Actinomycetes</taxon>
        <taxon>Kineosporiales</taxon>
        <taxon>Kineosporiaceae</taxon>
        <taxon>Pseudokineococcus</taxon>
    </lineage>
</organism>